<dbReference type="EMBL" id="FZOY01000005">
    <property type="protein sequence ID" value="SNT03227.1"/>
    <property type="molecule type" value="Genomic_DNA"/>
</dbReference>
<organism evidence="2 3">
    <name type="scientific">Tropicimonas sediminicola</name>
    <dbReference type="NCBI Taxonomy" id="1031541"/>
    <lineage>
        <taxon>Bacteria</taxon>
        <taxon>Pseudomonadati</taxon>
        <taxon>Pseudomonadota</taxon>
        <taxon>Alphaproteobacteria</taxon>
        <taxon>Rhodobacterales</taxon>
        <taxon>Roseobacteraceae</taxon>
        <taxon>Tropicimonas</taxon>
    </lineage>
</organism>
<dbReference type="RefSeq" id="WP_425445427.1">
    <property type="nucleotide sequence ID" value="NZ_FZOY01000005.1"/>
</dbReference>
<name>A0A239JBM8_9RHOB</name>
<reference evidence="2 3" key="1">
    <citation type="submission" date="2017-06" db="EMBL/GenBank/DDBJ databases">
        <authorList>
            <person name="Kim H.J."/>
            <person name="Triplett B.A."/>
        </authorList>
    </citation>
    <scope>NUCLEOTIDE SEQUENCE [LARGE SCALE GENOMIC DNA]</scope>
    <source>
        <strain evidence="2 3">DSM 29339</strain>
    </source>
</reference>
<evidence type="ECO:0000313" key="2">
    <source>
        <dbReference type="EMBL" id="SNT03227.1"/>
    </source>
</evidence>
<accession>A0A239JBM8</accession>
<dbReference type="InterPro" id="IPR019301">
    <property type="entry name" value="Flagellar_prot_FlgJ_N"/>
</dbReference>
<feature type="domain" description="Flagellar protein FlgJ N-terminal" evidence="1">
    <location>
        <begin position="49"/>
        <end position="89"/>
    </location>
</feature>
<sequence>MEMQRVLDVARVTHRTLASENGEDADLRKVARDLEASFLSEMLGHAGLGKTSETFGGGIGEEQFSSFLRNLQAEEIAAHGGIGLAEAIFDALKETADVE</sequence>
<keyword evidence="3" id="KW-1185">Reference proteome</keyword>
<evidence type="ECO:0000313" key="3">
    <source>
        <dbReference type="Proteomes" id="UP000198426"/>
    </source>
</evidence>
<protein>
    <submittedName>
        <fullName evidence="2">Rod binding protein</fullName>
    </submittedName>
</protein>
<dbReference type="Pfam" id="PF10135">
    <property type="entry name" value="Rod-binding"/>
    <property type="match status" value="1"/>
</dbReference>
<proteinExistence type="predicted"/>
<dbReference type="AlphaFoldDB" id="A0A239JBM8"/>
<gene>
    <name evidence="2" type="ORF">SAMN05421757_105196</name>
</gene>
<dbReference type="Proteomes" id="UP000198426">
    <property type="component" value="Unassembled WGS sequence"/>
</dbReference>
<evidence type="ECO:0000259" key="1">
    <source>
        <dbReference type="Pfam" id="PF10135"/>
    </source>
</evidence>